<evidence type="ECO:0000256" key="3">
    <source>
        <dbReference type="ARBA" id="ARBA00022917"/>
    </source>
</evidence>
<sequence length="191" mass="21982">MQIFWVSDNFLFHALAWIKYLLHVKNFKKNVEAADLEGLCNTAVLAVLSIPTNLGGKRHDELDIDSVSTLENQKKMTTLLGHPTIPSRDILKYALSHRDILSRSSDVCQKLYALLETEFTPLKLCSECQPLLKQLENTSNAKYVTPLKRIIFHKLIVQLSRVFTSVTIEYFTTQICPNDFYEWDDVCIILF</sequence>
<keyword evidence="1" id="KW-0963">Cytoplasm</keyword>
<keyword evidence="3" id="KW-0648">Protein biosynthesis</keyword>
<gene>
    <name evidence="5" type="ORF">IE077_002477</name>
</gene>
<reference evidence="5 6" key="1">
    <citation type="journal article" date="2020" name="bioRxiv">
        <title>Metabolic contributions of an alphaproteobacterial endosymbiont in the apicomplexan Cardiosporidium cionae.</title>
        <authorList>
            <person name="Hunter E.S."/>
            <person name="Paight C.J."/>
            <person name="Lane C.E."/>
        </authorList>
    </citation>
    <scope>NUCLEOTIDE SEQUENCE [LARGE SCALE GENOMIC DNA]</scope>
    <source>
        <strain evidence="5">ESH_2018</strain>
    </source>
</reference>
<name>A0ABQ7J4G5_9APIC</name>
<feature type="domain" description="eIF3a PCI" evidence="4">
    <location>
        <begin position="2"/>
        <end position="122"/>
    </location>
</feature>
<evidence type="ECO:0000313" key="6">
    <source>
        <dbReference type="Proteomes" id="UP000823046"/>
    </source>
</evidence>
<dbReference type="GO" id="GO:0003743">
    <property type="term" value="F:translation initiation factor activity"/>
    <property type="evidence" value="ECO:0007669"/>
    <property type="project" value="UniProtKB-KW"/>
</dbReference>
<dbReference type="PANTHER" id="PTHR14005:SF0">
    <property type="entry name" value="EUKARYOTIC TRANSLATION INITIATION FACTOR 3 SUBUNIT A"/>
    <property type="match status" value="1"/>
</dbReference>
<evidence type="ECO:0000256" key="2">
    <source>
        <dbReference type="ARBA" id="ARBA00022540"/>
    </source>
</evidence>
<dbReference type="PANTHER" id="PTHR14005">
    <property type="entry name" value="EUKARYOTIC TRANSLATION INITIATION FACTOR 3, THETA SUBUNIT"/>
    <property type="match status" value="1"/>
</dbReference>
<comment type="caution">
    <text evidence="5">The sequence shown here is derived from an EMBL/GenBank/DDBJ whole genome shotgun (WGS) entry which is preliminary data.</text>
</comment>
<dbReference type="EMBL" id="JADAQX010001161">
    <property type="protein sequence ID" value="KAF8817969.1"/>
    <property type="molecule type" value="Genomic_DNA"/>
</dbReference>
<protein>
    <submittedName>
        <fullName evidence="5">Eukaryotic initiation factor-3 subunit 10</fullName>
    </submittedName>
</protein>
<organism evidence="5 6">
    <name type="scientific">Cardiosporidium cionae</name>
    <dbReference type="NCBI Taxonomy" id="476202"/>
    <lineage>
        <taxon>Eukaryota</taxon>
        <taxon>Sar</taxon>
        <taxon>Alveolata</taxon>
        <taxon>Apicomplexa</taxon>
        <taxon>Aconoidasida</taxon>
        <taxon>Nephromycida</taxon>
        <taxon>Cardiosporidium</taxon>
    </lineage>
</organism>
<evidence type="ECO:0000259" key="4">
    <source>
        <dbReference type="Pfam" id="PF22591"/>
    </source>
</evidence>
<keyword evidence="2 5" id="KW-0396">Initiation factor</keyword>
<evidence type="ECO:0000313" key="5">
    <source>
        <dbReference type="EMBL" id="KAF8817969.1"/>
    </source>
</evidence>
<dbReference type="InterPro" id="IPR054711">
    <property type="entry name" value="eIF3a_PCI_TPR-like"/>
</dbReference>
<accession>A0ABQ7J4G5</accession>
<keyword evidence="6" id="KW-1185">Reference proteome</keyword>
<proteinExistence type="predicted"/>
<evidence type="ECO:0000256" key="1">
    <source>
        <dbReference type="ARBA" id="ARBA00022490"/>
    </source>
</evidence>
<dbReference type="InterPro" id="IPR027512">
    <property type="entry name" value="EIF3A"/>
</dbReference>
<dbReference type="Proteomes" id="UP000823046">
    <property type="component" value="Unassembled WGS sequence"/>
</dbReference>
<dbReference type="Pfam" id="PF22591">
    <property type="entry name" value="eIF3a_PCI_TPR-like"/>
    <property type="match status" value="1"/>
</dbReference>
<dbReference type="Gene3D" id="1.25.40.860">
    <property type="match status" value="1"/>
</dbReference>